<sequence length="348" mass="39566">MATTAGTTVKKFNSTTEVEVIDVSYTWTIKNFSFLSGHKEKKLKSPIFSMGDNNEYKWRLRLYPNGCDEGSGNHVSIFLQLVSPTKTEVLAKFDFSIIKSDGHKHTLASHKIRSYTQYKSLGYHELIDREQLMDEKNGMLHNDSLRLLCEVTVSTGNVINREPVEEFEAPIDCTAKLRTDLSHLLEDQTSCDVTLISAGGDHLRAHKLVLCTRSPVFAAMFEHDMQERKLNEVSMPDVELDVLRQLLLFIYTGKCDDLENVATRLLAAADKYALDDLKLLCERQIRKNLSLNSAIDTLVIADRHNSHELKQHTMEFLRRNASKVIDNLTQFVVNKECKLEENLDSSIG</sequence>
<evidence type="ECO:0000313" key="1">
    <source>
        <dbReference type="EMBL" id="KAJ8683984.1"/>
    </source>
</evidence>
<accession>A0ACC2PL18</accession>
<keyword evidence="2" id="KW-1185">Reference proteome</keyword>
<proteinExistence type="predicted"/>
<dbReference type="EMBL" id="CM056741">
    <property type="protein sequence ID" value="KAJ8683984.1"/>
    <property type="molecule type" value="Genomic_DNA"/>
</dbReference>
<organism evidence="1 2">
    <name type="scientific">Eretmocerus hayati</name>
    <dbReference type="NCBI Taxonomy" id="131215"/>
    <lineage>
        <taxon>Eukaryota</taxon>
        <taxon>Metazoa</taxon>
        <taxon>Ecdysozoa</taxon>
        <taxon>Arthropoda</taxon>
        <taxon>Hexapoda</taxon>
        <taxon>Insecta</taxon>
        <taxon>Pterygota</taxon>
        <taxon>Neoptera</taxon>
        <taxon>Endopterygota</taxon>
        <taxon>Hymenoptera</taxon>
        <taxon>Apocrita</taxon>
        <taxon>Proctotrupomorpha</taxon>
        <taxon>Chalcidoidea</taxon>
        <taxon>Aphelinidae</taxon>
        <taxon>Aphelininae</taxon>
        <taxon>Eretmocerus</taxon>
    </lineage>
</organism>
<name>A0ACC2PL18_9HYME</name>
<reference evidence="1" key="1">
    <citation type="submission" date="2023-04" db="EMBL/GenBank/DDBJ databases">
        <title>A chromosome-level genome assembly of the parasitoid wasp Eretmocerus hayati.</title>
        <authorList>
            <person name="Zhong Y."/>
            <person name="Liu S."/>
            <person name="Liu Y."/>
        </authorList>
    </citation>
    <scope>NUCLEOTIDE SEQUENCE</scope>
    <source>
        <strain evidence="1">ZJU_SS_LIU_2023</strain>
    </source>
</reference>
<gene>
    <name evidence="1" type="ORF">QAD02_019776</name>
</gene>
<evidence type="ECO:0000313" key="2">
    <source>
        <dbReference type="Proteomes" id="UP001239111"/>
    </source>
</evidence>
<dbReference type="Proteomes" id="UP001239111">
    <property type="component" value="Chromosome 1"/>
</dbReference>
<comment type="caution">
    <text evidence="1">The sequence shown here is derived from an EMBL/GenBank/DDBJ whole genome shotgun (WGS) entry which is preliminary data.</text>
</comment>
<protein>
    <submittedName>
        <fullName evidence="1">Uncharacterized protein</fullName>
    </submittedName>
</protein>